<dbReference type="Pfam" id="PF07725">
    <property type="entry name" value="LRR_3"/>
    <property type="match status" value="1"/>
</dbReference>
<evidence type="ECO:0000256" key="3">
    <source>
        <dbReference type="ARBA" id="ARBA00022737"/>
    </source>
</evidence>
<dbReference type="SMART" id="SM00367">
    <property type="entry name" value="LRR_CC"/>
    <property type="match status" value="12"/>
</dbReference>
<keyword evidence="10" id="KW-1185">Reference proteome</keyword>
<sequence length="1553" mass="177613">MASSSSLKASSSTSNCDGYNYHVFLSFRGEDTRQTFTGHLYAKLVARGIHTFRDDEELEKGGDIASDLSRAIEESKIFIIIFSKRYADSKWCLNELAKIMDCKKEKGSVVVPVFYHVEPTDVRNQGGSFEDAFLEHAKDADQEKKKTIETWKNALKTAANLSGYHLQNQSEAEFIQGIFEDIVIRLNRTPLDMGCNIVGMDFHLKVLKSLIKVELDEVLMVGIYGIGGIGKTTISKAIYNDISSQFDGSSFLGNVGGKCEDGLLKLQKTLLQDILKCKAPKFNNSSQGINVIKERLRLKRVLIVLDDVDNYMQLEKLAGKHDMHDLVQQMGQEIVHQECLKEPGNRSRLWDPDDVVSVLTRNMGTRAIEGIFVPLSLASQISTNSFTKMNRLRLLKVYSSRFWMIDFEKIFPKDLQNLDFPYFELRYFHFKGYPFESLPTNFHAKNLVELNLKHSSIKQLWQGNEGFPEIKDDTENLKRLYLRATDIEELPSSIGRLKALQHLDLSYCKNLRSLSENIFNLSSLETLIVRECSNLKRFPEIKDDMENLKRLDLGEIDIEELPFSVGRLKALQHLDLSGCKSLRSLSESIDNLSSLETLIVQGCSNLKGFPEIKDDMENLKRLDLRETDIEELPFSVGRLKALQHLDLSGCKSLRSLSESICNLSFLETLIVQGCSNLKHFPEIKDDMENLKRLDFRETSIEELPSLIGRQKALQHLDLSSCKNLRSLSESIFNLSSLETLIVRGCSNLKRFPEIKDDMENLKMLDLRETGIEELTSSIGRLKALQRLDLSGCKSLRSLSESICNLSSLETLIVRGCSNLKRFPQIKDDMENLKMLDLRETGIEELTSSIGRLKALQRLDLSGCKSLRSLSESICNLSSLETLIVRGCSNLKRFPQIKDDMENLKRLDFRETSIEELPSLIGRQKALQHLDLSSCKNLRSLSESIFNLSFLETLIVQGCSNLKRFPEIKDDMENLKRLDLREICIEELTSSIGRLKALQHLDLSGCKSLRSLSESICNLSSLETLIVRGCSNLKRFPEIKDDMENLKMLDLRETSIEELTSSIGRLKALQRLDLSSCKSLRSLSESIFNLSSLETLNVERCPKLERLEVNLVGSSRSSGSSDLTFCFLKQRVIWWGNRSFYSFKRHNEGKVLNHHVFSLLSLVELCERNSTFMESIIFSDCLHPSSLKVLSVGNFNTMERGILSDIFHYSSLKTLSLHNCNLMEEGILTNVWSLPLLEELSLSNCNLREGEILNHICHLSSLLKLSLDGNHFSRIPANIIQLSKLRTLDLSHCQKLVQIPTLPQSLRFLDAHGCPCLETLSSPSSSLGFSLFKCFKSAIEEFECRSYWSKEITIFIPGNNGIPEWISHKKKGSKIETELPVNWWEDNNFLGFAVFVPLHIESKEDPCSLTCELYFHNCLEYPERFFYELRFLDKLSFERGYPCCHNGGESNRVWVAYYPKESYAAQDDEENHMHKLLEFLYKFFQWIFVEDTEHYLKLLEEVKYSQISVYRYYSLVLVAMCYGSFYLTRMHTTSSCFHSIGLKFKTIIVFYVMA</sequence>
<dbReference type="SUPFAM" id="SSF52200">
    <property type="entry name" value="Toll/Interleukin receptor TIR domain"/>
    <property type="match status" value="1"/>
</dbReference>
<evidence type="ECO:0000256" key="1">
    <source>
        <dbReference type="ARBA" id="ARBA00011982"/>
    </source>
</evidence>
<evidence type="ECO:0000313" key="9">
    <source>
        <dbReference type="EMBL" id="WKA11784.1"/>
    </source>
</evidence>
<dbReference type="InterPro" id="IPR044974">
    <property type="entry name" value="Disease_R_plants"/>
</dbReference>
<dbReference type="Pfam" id="PF23286">
    <property type="entry name" value="LRR_13"/>
    <property type="match status" value="4"/>
</dbReference>
<evidence type="ECO:0000256" key="4">
    <source>
        <dbReference type="ARBA" id="ARBA00022801"/>
    </source>
</evidence>
<name>A0ABY9DXW5_VITVI</name>
<dbReference type="Gene3D" id="3.80.10.10">
    <property type="entry name" value="Ribonuclease Inhibitor"/>
    <property type="match status" value="6"/>
</dbReference>
<dbReference type="InterPro" id="IPR003591">
    <property type="entry name" value="Leu-rich_rpt_typical-subtyp"/>
</dbReference>
<evidence type="ECO:0000256" key="5">
    <source>
        <dbReference type="ARBA" id="ARBA00022821"/>
    </source>
</evidence>
<keyword evidence="5" id="KW-0611">Plant defense</keyword>
<dbReference type="Pfam" id="PF20160">
    <property type="entry name" value="C-JID"/>
    <property type="match status" value="1"/>
</dbReference>
<gene>
    <name evidence="9" type="ORF">VitviT2T_029249</name>
</gene>
<dbReference type="Gene3D" id="3.40.50.10140">
    <property type="entry name" value="Toll/interleukin-1 receptor homology (TIR) domain"/>
    <property type="match status" value="1"/>
</dbReference>
<dbReference type="SUPFAM" id="SSF52047">
    <property type="entry name" value="RNI-like"/>
    <property type="match status" value="2"/>
</dbReference>
<evidence type="ECO:0000259" key="8">
    <source>
        <dbReference type="PROSITE" id="PS50104"/>
    </source>
</evidence>
<dbReference type="Pfam" id="PF00560">
    <property type="entry name" value="LRR_1"/>
    <property type="match status" value="1"/>
</dbReference>
<evidence type="ECO:0000313" key="10">
    <source>
        <dbReference type="Proteomes" id="UP001227230"/>
    </source>
</evidence>
<proteinExistence type="predicted"/>
<dbReference type="Proteomes" id="UP001227230">
    <property type="component" value="Chromosome 18"/>
</dbReference>
<keyword evidence="4" id="KW-0378">Hydrolase</keyword>
<dbReference type="PANTHER" id="PTHR11017">
    <property type="entry name" value="LEUCINE-RICH REPEAT-CONTAINING PROTEIN"/>
    <property type="match status" value="1"/>
</dbReference>
<dbReference type="SMART" id="SM00255">
    <property type="entry name" value="TIR"/>
    <property type="match status" value="1"/>
</dbReference>
<evidence type="ECO:0000256" key="2">
    <source>
        <dbReference type="ARBA" id="ARBA00022614"/>
    </source>
</evidence>
<dbReference type="PANTHER" id="PTHR11017:SF570">
    <property type="entry name" value="DISEASE RESISTANCE PROTEIN (TIR-NBS CLASS)-RELATED"/>
    <property type="match status" value="1"/>
</dbReference>
<dbReference type="PRINTS" id="PR00364">
    <property type="entry name" value="DISEASERSIST"/>
</dbReference>
<dbReference type="InterPro" id="IPR011713">
    <property type="entry name" value="Leu-rich_rpt_3"/>
</dbReference>
<dbReference type="SUPFAM" id="SSF52540">
    <property type="entry name" value="P-loop containing nucleoside triphosphate hydrolases"/>
    <property type="match status" value="1"/>
</dbReference>
<dbReference type="SUPFAM" id="SSF52058">
    <property type="entry name" value="L domain-like"/>
    <property type="match status" value="2"/>
</dbReference>
<accession>A0ABY9DXW5</accession>
<reference evidence="9 10" key="1">
    <citation type="journal article" date="2023" name="Hortic Res">
        <title>The complete reference genome for grapevine (Vitis vinifera L.) genetics and breeding.</title>
        <authorList>
            <person name="Shi X."/>
            <person name="Cao S."/>
            <person name="Wang X."/>
            <person name="Huang S."/>
            <person name="Wang Y."/>
            <person name="Liu Z."/>
            <person name="Liu W."/>
            <person name="Leng X."/>
            <person name="Peng Y."/>
            <person name="Wang N."/>
            <person name="Wang Y."/>
            <person name="Ma Z."/>
            <person name="Xu X."/>
            <person name="Zhang F."/>
            <person name="Xue H."/>
            <person name="Zhong H."/>
            <person name="Wang Y."/>
            <person name="Zhang K."/>
            <person name="Velt A."/>
            <person name="Avia K."/>
            <person name="Holtgrawe D."/>
            <person name="Grimplet J."/>
            <person name="Matus J.T."/>
            <person name="Ware D."/>
            <person name="Wu X."/>
            <person name="Wang H."/>
            <person name="Liu C."/>
            <person name="Fang Y."/>
            <person name="Rustenholz C."/>
            <person name="Cheng Z."/>
            <person name="Xiao H."/>
            <person name="Zhou Y."/>
        </authorList>
    </citation>
    <scope>NUCLEOTIDE SEQUENCE [LARGE SCALE GENOMIC DNA]</scope>
    <source>
        <strain evidence="10">cv. Pinot noir / PN40024</strain>
        <tissue evidence="9">Leaf</tissue>
    </source>
</reference>
<dbReference type="EMBL" id="CP126665">
    <property type="protein sequence ID" value="WKA11784.1"/>
    <property type="molecule type" value="Genomic_DNA"/>
</dbReference>
<dbReference type="InterPro" id="IPR058546">
    <property type="entry name" value="RPS4B/Roq1-like_LRR"/>
</dbReference>
<dbReference type="PROSITE" id="PS50104">
    <property type="entry name" value="TIR"/>
    <property type="match status" value="1"/>
</dbReference>
<keyword evidence="6" id="KW-0520">NAD</keyword>
<dbReference type="InterPro" id="IPR002182">
    <property type="entry name" value="NB-ARC"/>
</dbReference>
<keyword evidence="3" id="KW-0677">Repeat</keyword>
<dbReference type="Pfam" id="PF01582">
    <property type="entry name" value="TIR"/>
    <property type="match status" value="1"/>
</dbReference>
<dbReference type="InterPro" id="IPR027417">
    <property type="entry name" value="P-loop_NTPase"/>
</dbReference>
<evidence type="ECO:0000256" key="6">
    <source>
        <dbReference type="ARBA" id="ARBA00023027"/>
    </source>
</evidence>
<protein>
    <recommendedName>
        <fullName evidence="1">ADP-ribosyl cyclase/cyclic ADP-ribose hydrolase</fullName>
        <ecNumber evidence="1">3.2.2.6</ecNumber>
    </recommendedName>
</protein>
<evidence type="ECO:0000256" key="7">
    <source>
        <dbReference type="ARBA" id="ARBA00047304"/>
    </source>
</evidence>
<dbReference type="InterPro" id="IPR035897">
    <property type="entry name" value="Toll_tir_struct_dom_sf"/>
</dbReference>
<dbReference type="Gene3D" id="3.40.50.300">
    <property type="entry name" value="P-loop containing nucleotide triphosphate hydrolases"/>
    <property type="match status" value="1"/>
</dbReference>
<dbReference type="InterPro" id="IPR000157">
    <property type="entry name" value="TIR_dom"/>
</dbReference>
<dbReference type="InterPro" id="IPR006553">
    <property type="entry name" value="Leu-rich_rpt_Cys-con_subtyp"/>
</dbReference>
<dbReference type="SMART" id="SM00369">
    <property type="entry name" value="LRR_TYP"/>
    <property type="match status" value="13"/>
</dbReference>
<dbReference type="EC" id="3.2.2.6" evidence="1"/>
<dbReference type="InterPro" id="IPR045344">
    <property type="entry name" value="C-JID"/>
</dbReference>
<dbReference type="InterPro" id="IPR001611">
    <property type="entry name" value="Leu-rich_rpt"/>
</dbReference>
<dbReference type="Pfam" id="PF00931">
    <property type="entry name" value="NB-ARC"/>
    <property type="match status" value="1"/>
</dbReference>
<feature type="domain" description="TIR" evidence="8">
    <location>
        <begin position="19"/>
        <end position="186"/>
    </location>
</feature>
<keyword evidence="2" id="KW-0433">Leucine-rich repeat</keyword>
<organism evidence="9 10">
    <name type="scientific">Vitis vinifera</name>
    <name type="common">Grape</name>
    <dbReference type="NCBI Taxonomy" id="29760"/>
    <lineage>
        <taxon>Eukaryota</taxon>
        <taxon>Viridiplantae</taxon>
        <taxon>Streptophyta</taxon>
        <taxon>Embryophyta</taxon>
        <taxon>Tracheophyta</taxon>
        <taxon>Spermatophyta</taxon>
        <taxon>Magnoliopsida</taxon>
        <taxon>eudicotyledons</taxon>
        <taxon>Gunneridae</taxon>
        <taxon>Pentapetalae</taxon>
        <taxon>rosids</taxon>
        <taxon>Vitales</taxon>
        <taxon>Vitaceae</taxon>
        <taxon>Viteae</taxon>
        <taxon>Vitis</taxon>
    </lineage>
</organism>
<dbReference type="InterPro" id="IPR032675">
    <property type="entry name" value="LRR_dom_sf"/>
</dbReference>
<comment type="catalytic activity">
    <reaction evidence="7">
        <text>NAD(+) + H2O = ADP-D-ribose + nicotinamide + H(+)</text>
        <dbReference type="Rhea" id="RHEA:16301"/>
        <dbReference type="ChEBI" id="CHEBI:15377"/>
        <dbReference type="ChEBI" id="CHEBI:15378"/>
        <dbReference type="ChEBI" id="CHEBI:17154"/>
        <dbReference type="ChEBI" id="CHEBI:57540"/>
        <dbReference type="ChEBI" id="CHEBI:57967"/>
        <dbReference type="EC" id="3.2.2.6"/>
    </reaction>
    <physiologicalReaction direction="left-to-right" evidence="7">
        <dbReference type="Rhea" id="RHEA:16302"/>
    </physiologicalReaction>
</comment>